<dbReference type="InterPro" id="IPR029064">
    <property type="entry name" value="Ribosomal_eL30-like_sf"/>
</dbReference>
<proteinExistence type="inferred from homology"/>
<dbReference type="AlphaFoldDB" id="A0A956N9R9"/>
<evidence type="ECO:0000256" key="3">
    <source>
        <dbReference type="ARBA" id="ARBA00022679"/>
    </source>
</evidence>
<feature type="compositionally biased region" description="Basic and acidic residues" evidence="4">
    <location>
        <begin position="1"/>
        <end position="12"/>
    </location>
</feature>
<dbReference type="GO" id="GO:0005829">
    <property type="term" value="C:cytosol"/>
    <property type="evidence" value="ECO:0007669"/>
    <property type="project" value="TreeGrafter"/>
</dbReference>
<evidence type="ECO:0000259" key="5">
    <source>
        <dbReference type="SMART" id="SM00967"/>
    </source>
</evidence>
<dbReference type="NCBIfam" id="TIGR00186">
    <property type="entry name" value="rRNA_methyl_3"/>
    <property type="match status" value="1"/>
</dbReference>
<dbReference type="PANTHER" id="PTHR46429">
    <property type="entry name" value="23S RRNA (GUANOSINE-2'-O-)-METHYLTRANSFERASE RLMB"/>
    <property type="match status" value="1"/>
</dbReference>
<feature type="compositionally biased region" description="Acidic residues" evidence="4">
    <location>
        <begin position="41"/>
        <end position="55"/>
    </location>
</feature>
<sequence length="322" mass="34648">MDHRGTQADKGVRRGFPQFEEETEFRSESWERAALGIEFGDDDGPAPWLSEEEHDETGPDWVFGRNPVREALDGTRSVLRLLVADGAGGLTTMIDEAREQGVPVQHVPRIHLDRLAQSMRHQGVAAMVAAFDYTTLTAILERAEAASEPAFLLFLDEIQDPQNLGSILRSAEACGVHGVVLPKHRSAGLTAAVARSSAGAIEHIPVARVGNLATTAAQLKEKGFWVVGTEASGETDYREVDYRVPIIVAIGGEDRGIGRALAGQCDWVVRLPMRGKVNSLNASVAASIVLYQVLASRTPVAVAAKKKRAATGAKAKKTKKAK</sequence>
<dbReference type="SMART" id="SM00967">
    <property type="entry name" value="SpoU_sub_bind"/>
    <property type="match status" value="1"/>
</dbReference>
<evidence type="ECO:0000313" key="6">
    <source>
        <dbReference type="EMBL" id="MCA9754933.1"/>
    </source>
</evidence>
<dbReference type="InterPro" id="IPR001537">
    <property type="entry name" value="SpoU_MeTrfase"/>
</dbReference>
<dbReference type="InterPro" id="IPR013123">
    <property type="entry name" value="SpoU_subst-bd"/>
</dbReference>
<dbReference type="Pfam" id="PF00588">
    <property type="entry name" value="SpoU_methylase"/>
    <property type="match status" value="1"/>
</dbReference>
<dbReference type="SUPFAM" id="SSF55315">
    <property type="entry name" value="L30e-like"/>
    <property type="match status" value="1"/>
</dbReference>
<feature type="region of interest" description="Disordered" evidence="4">
    <location>
        <begin position="1"/>
        <end position="27"/>
    </location>
</feature>
<evidence type="ECO:0000256" key="4">
    <source>
        <dbReference type="SAM" id="MobiDB-lite"/>
    </source>
</evidence>
<dbReference type="GO" id="GO:0006396">
    <property type="term" value="P:RNA processing"/>
    <property type="evidence" value="ECO:0007669"/>
    <property type="project" value="InterPro"/>
</dbReference>
<dbReference type="Proteomes" id="UP000739538">
    <property type="component" value="Unassembled WGS sequence"/>
</dbReference>
<dbReference type="EMBL" id="JAGQHS010000012">
    <property type="protein sequence ID" value="MCA9754933.1"/>
    <property type="molecule type" value="Genomic_DNA"/>
</dbReference>
<dbReference type="GO" id="GO:0032259">
    <property type="term" value="P:methylation"/>
    <property type="evidence" value="ECO:0007669"/>
    <property type="project" value="UniProtKB-KW"/>
</dbReference>
<dbReference type="CDD" id="cd18103">
    <property type="entry name" value="SpoU-like_RlmB"/>
    <property type="match status" value="1"/>
</dbReference>
<keyword evidence="2" id="KW-0489">Methyltransferase</keyword>
<dbReference type="FunFam" id="3.40.1280.10:FF:000008">
    <property type="entry name" value="Group 3 RNA methyltransferase TrmH"/>
    <property type="match status" value="1"/>
</dbReference>
<dbReference type="InterPro" id="IPR004441">
    <property type="entry name" value="rRNA_MeTrfase_TrmH"/>
</dbReference>
<dbReference type="InterPro" id="IPR029026">
    <property type="entry name" value="tRNA_m1G_MTases_N"/>
</dbReference>
<dbReference type="Gene3D" id="3.30.1330.30">
    <property type="match status" value="1"/>
</dbReference>
<gene>
    <name evidence="6" type="primary">rlmB</name>
    <name evidence="6" type="ORF">KDA27_03955</name>
</gene>
<protein>
    <submittedName>
        <fullName evidence="6">23S rRNA (Guanosine(2251)-2'-O)-methyltransferase RlmB</fullName>
    </submittedName>
</protein>
<comment type="caution">
    <text evidence="6">The sequence shown here is derived from an EMBL/GenBank/DDBJ whole genome shotgun (WGS) entry which is preliminary data.</text>
</comment>
<dbReference type="Pfam" id="PF08032">
    <property type="entry name" value="SpoU_sub_bind"/>
    <property type="match status" value="1"/>
</dbReference>
<evidence type="ECO:0000256" key="1">
    <source>
        <dbReference type="ARBA" id="ARBA00007228"/>
    </source>
</evidence>
<dbReference type="PANTHER" id="PTHR46429:SF1">
    <property type="entry name" value="23S RRNA (GUANOSINE-2'-O-)-METHYLTRANSFERASE RLMB"/>
    <property type="match status" value="1"/>
</dbReference>
<feature type="domain" description="RNA 2-O ribose methyltransferase substrate binding" evidence="5">
    <location>
        <begin position="61"/>
        <end position="134"/>
    </location>
</feature>
<dbReference type="InterPro" id="IPR029028">
    <property type="entry name" value="Alpha/beta_knot_MTases"/>
</dbReference>
<organism evidence="6 7">
    <name type="scientific">Eiseniibacteriota bacterium</name>
    <dbReference type="NCBI Taxonomy" id="2212470"/>
    <lineage>
        <taxon>Bacteria</taxon>
        <taxon>Candidatus Eiseniibacteriota</taxon>
    </lineage>
</organism>
<reference evidence="6" key="1">
    <citation type="submission" date="2020-04" db="EMBL/GenBank/DDBJ databases">
        <authorList>
            <person name="Zhang T."/>
        </authorList>
    </citation>
    <scope>NUCLEOTIDE SEQUENCE</scope>
    <source>
        <strain evidence="6">HKST-UBA02</strain>
    </source>
</reference>
<dbReference type="Gene3D" id="3.40.1280.10">
    <property type="match status" value="1"/>
</dbReference>
<accession>A0A956N9R9</accession>
<name>A0A956N9R9_UNCEI</name>
<dbReference type="GO" id="GO:0008173">
    <property type="term" value="F:RNA methyltransferase activity"/>
    <property type="evidence" value="ECO:0007669"/>
    <property type="project" value="InterPro"/>
</dbReference>
<reference evidence="6" key="2">
    <citation type="journal article" date="2021" name="Microbiome">
        <title>Successional dynamics and alternative stable states in a saline activated sludge microbial community over 9 years.</title>
        <authorList>
            <person name="Wang Y."/>
            <person name="Ye J."/>
            <person name="Ju F."/>
            <person name="Liu L."/>
            <person name="Boyd J.A."/>
            <person name="Deng Y."/>
            <person name="Parks D.H."/>
            <person name="Jiang X."/>
            <person name="Yin X."/>
            <person name="Woodcroft B.J."/>
            <person name="Tyson G.W."/>
            <person name="Hugenholtz P."/>
            <person name="Polz M.F."/>
            <person name="Zhang T."/>
        </authorList>
    </citation>
    <scope>NUCLEOTIDE SEQUENCE</scope>
    <source>
        <strain evidence="6">HKST-UBA02</strain>
    </source>
</reference>
<comment type="similarity">
    <text evidence="1">Belongs to the class IV-like SAM-binding methyltransferase superfamily. RNA methyltransferase TrmH family.</text>
</comment>
<keyword evidence="3" id="KW-0808">Transferase</keyword>
<evidence type="ECO:0000256" key="2">
    <source>
        <dbReference type="ARBA" id="ARBA00022603"/>
    </source>
</evidence>
<evidence type="ECO:0000313" key="7">
    <source>
        <dbReference type="Proteomes" id="UP000739538"/>
    </source>
</evidence>
<dbReference type="SUPFAM" id="SSF75217">
    <property type="entry name" value="alpha/beta knot"/>
    <property type="match status" value="1"/>
</dbReference>
<feature type="region of interest" description="Disordered" evidence="4">
    <location>
        <begin position="41"/>
        <end position="62"/>
    </location>
</feature>
<dbReference type="GO" id="GO:0003723">
    <property type="term" value="F:RNA binding"/>
    <property type="evidence" value="ECO:0007669"/>
    <property type="project" value="InterPro"/>
</dbReference>